<dbReference type="OMA" id="NYDMAKV"/>
<evidence type="ECO:0000256" key="4">
    <source>
        <dbReference type="ARBA" id="ARBA00022729"/>
    </source>
</evidence>
<gene>
    <name evidence="9" type="primary">Lcn9</name>
</gene>
<evidence type="ECO:0000313" key="9">
    <source>
        <dbReference type="Ensembl" id="ENSNGAP00000019702.1"/>
    </source>
</evidence>
<dbReference type="InterPro" id="IPR002971">
    <property type="entry name" value="Maj_urinary"/>
</dbReference>
<feature type="chain" id="PRO_5034290821" evidence="7">
    <location>
        <begin position="16"/>
        <end position="178"/>
    </location>
</feature>
<evidence type="ECO:0000256" key="7">
    <source>
        <dbReference type="SAM" id="SignalP"/>
    </source>
</evidence>
<sequence>MALLVLGLVLSFAAARFYQQYPVVQRNYNMARISGVWYPIFMASDNLTRIEKNGDLRIFIRNIKLLKNGSLQFDFRFLVQGECVAVVVVCEKTEKDGEFSITYEGENKVLLSETDYGMYVTFYMQNVKNGTQTHVLALYGRIPELSPAYRKRFVITCQKYGLSPQNIIDMTNKDDCWW</sequence>
<dbReference type="PANTHER" id="PTHR11430">
    <property type="entry name" value="LIPOCALIN"/>
    <property type="match status" value="1"/>
</dbReference>
<feature type="domain" description="Lipocalin/cytosolic fatty-acid binding" evidence="8">
    <location>
        <begin position="34"/>
        <end position="174"/>
    </location>
</feature>
<comment type="subcellular location">
    <subcellularLocation>
        <location evidence="1">Secreted</location>
    </subcellularLocation>
</comment>
<reference evidence="9" key="1">
    <citation type="submission" date="2025-08" db="UniProtKB">
        <authorList>
            <consortium name="Ensembl"/>
        </authorList>
    </citation>
    <scope>IDENTIFICATION</scope>
</reference>
<evidence type="ECO:0000256" key="6">
    <source>
        <dbReference type="RuleBase" id="RU003695"/>
    </source>
</evidence>
<proteinExistence type="inferred from homology"/>
<dbReference type="InterPro" id="IPR022272">
    <property type="entry name" value="Lipocalin_CS"/>
</dbReference>
<protein>
    <submittedName>
        <fullName evidence="9">Lipocalin 9</fullName>
    </submittedName>
</protein>
<dbReference type="InterPro" id="IPR012674">
    <property type="entry name" value="Calycin"/>
</dbReference>
<dbReference type="InterPro" id="IPR000566">
    <property type="entry name" value="Lipocln_cytosolic_FA-bd_dom"/>
</dbReference>
<evidence type="ECO:0000256" key="5">
    <source>
        <dbReference type="ARBA" id="ARBA00023157"/>
    </source>
</evidence>
<dbReference type="PANTHER" id="PTHR11430:SF28">
    <property type="entry name" value="EPIDIDYMAL-SPECIFIC LIPOCALIN-9"/>
    <property type="match status" value="1"/>
</dbReference>
<dbReference type="Ensembl" id="ENSNGAT00000025365.1">
    <property type="protein sequence ID" value="ENSNGAP00000019702.1"/>
    <property type="gene ID" value="ENSNGAG00000019440.1"/>
</dbReference>
<accession>A0A8C6RKD8</accession>
<comment type="similarity">
    <text evidence="2 6">Belongs to the calycin superfamily. Lipocalin family.</text>
</comment>
<dbReference type="Proteomes" id="UP000694381">
    <property type="component" value="Unassembled WGS sequence"/>
</dbReference>
<name>A0A8C6RKD8_NANGA</name>
<dbReference type="Gene3D" id="2.40.128.20">
    <property type="match status" value="1"/>
</dbReference>
<dbReference type="GO" id="GO:0005615">
    <property type="term" value="C:extracellular space"/>
    <property type="evidence" value="ECO:0007669"/>
    <property type="project" value="TreeGrafter"/>
</dbReference>
<dbReference type="SUPFAM" id="SSF50814">
    <property type="entry name" value="Lipocalins"/>
    <property type="match status" value="1"/>
</dbReference>
<dbReference type="GO" id="GO:0036094">
    <property type="term" value="F:small molecule binding"/>
    <property type="evidence" value="ECO:0007669"/>
    <property type="project" value="InterPro"/>
</dbReference>
<reference evidence="9" key="2">
    <citation type="submission" date="2025-09" db="UniProtKB">
        <authorList>
            <consortium name="Ensembl"/>
        </authorList>
    </citation>
    <scope>IDENTIFICATION</scope>
</reference>
<evidence type="ECO:0000259" key="8">
    <source>
        <dbReference type="Pfam" id="PF00061"/>
    </source>
</evidence>
<keyword evidence="10" id="KW-1185">Reference proteome</keyword>
<dbReference type="PROSITE" id="PS00213">
    <property type="entry name" value="LIPOCALIN"/>
    <property type="match status" value="1"/>
</dbReference>
<keyword evidence="3" id="KW-0964">Secreted</keyword>
<dbReference type="GeneTree" id="ENSGT01050000244868"/>
<dbReference type="PRINTS" id="PR01221">
    <property type="entry name" value="MAJORURINARY"/>
</dbReference>
<dbReference type="InterPro" id="IPR002345">
    <property type="entry name" value="Lipocalin"/>
</dbReference>
<feature type="signal peptide" evidence="7">
    <location>
        <begin position="1"/>
        <end position="15"/>
    </location>
</feature>
<keyword evidence="5" id="KW-1015">Disulfide bond</keyword>
<evidence type="ECO:0000256" key="2">
    <source>
        <dbReference type="ARBA" id="ARBA00006889"/>
    </source>
</evidence>
<dbReference type="Pfam" id="PF00061">
    <property type="entry name" value="Lipocalin"/>
    <property type="match status" value="1"/>
</dbReference>
<evidence type="ECO:0000256" key="1">
    <source>
        <dbReference type="ARBA" id="ARBA00004613"/>
    </source>
</evidence>
<keyword evidence="4 7" id="KW-0732">Signal</keyword>
<evidence type="ECO:0000256" key="3">
    <source>
        <dbReference type="ARBA" id="ARBA00022525"/>
    </source>
</evidence>
<dbReference type="PRINTS" id="PR00179">
    <property type="entry name" value="LIPOCALIN"/>
</dbReference>
<dbReference type="AlphaFoldDB" id="A0A8C6RKD8"/>
<organism evidence="9 10">
    <name type="scientific">Nannospalax galili</name>
    <name type="common">Northern Israeli blind subterranean mole rat</name>
    <name type="synonym">Spalax galili</name>
    <dbReference type="NCBI Taxonomy" id="1026970"/>
    <lineage>
        <taxon>Eukaryota</taxon>
        <taxon>Metazoa</taxon>
        <taxon>Chordata</taxon>
        <taxon>Craniata</taxon>
        <taxon>Vertebrata</taxon>
        <taxon>Euteleostomi</taxon>
        <taxon>Mammalia</taxon>
        <taxon>Eutheria</taxon>
        <taxon>Euarchontoglires</taxon>
        <taxon>Glires</taxon>
        <taxon>Rodentia</taxon>
        <taxon>Myomorpha</taxon>
        <taxon>Muroidea</taxon>
        <taxon>Spalacidae</taxon>
        <taxon>Spalacinae</taxon>
        <taxon>Nannospalax</taxon>
    </lineage>
</organism>
<evidence type="ECO:0000313" key="10">
    <source>
        <dbReference type="Proteomes" id="UP000694381"/>
    </source>
</evidence>